<gene>
    <name evidence="8" type="primary">suhB</name>
    <name evidence="8" type="ORF">LMG23994_05320</name>
</gene>
<evidence type="ECO:0000256" key="6">
    <source>
        <dbReference type="ARBA" id="ARBA00022842"/>
    </source>
</evidence>
<protein>
    <recommendedName>
        <fullName evidence="7">Inositol-1-monophosphatase</fullName>
        <ecNumber evidence="7">3.1.3.25</ecNumber>
    </recommendedName>
</protein>
<name>A0ABN7ZHK2_9BURK</name>
<dbReference type="PROSITE" id="PS00629">
    <property type="entry name" value="IMP_1"/>
    <property type="match status" value="1"/>
</dbReference>
<dbReference type="InterPro" id="IPR022337">
    <property type="entry name" value="Inositol_monophosphatase_SuhB"/>
</dbReference>
<dbReference type="PRINTS" id="PR00377">
    <property type="entry name" value="IMPHPHTASES"/>
</dbReference>
<evidence type="ECO:0000313" key="8">
    <source>
        <dbReference type="EMBL" id="CAG9184176.1"/>
    </source>
</evidence>
<organism evidence="8 9">
    <name type="scientific">Cupriavidus pinatubonensis</name>
    <dbReference type="NCBI Taxonomy" id="248026"/>
    <lineage>
        <taxon>Bacteria</taxon>
        <taxon>Pseudomonadati</taxon>
        <taxon>Pseudomonadota</taxon>
        <taxon>Betaproteobacteria</taxon>
        <taxon>Burkholderiales</taxon>
        <taxon>Burkholderiaceae</taxon>
        <taxon>Cupriavidus</taxon>
    </lineage>
</organism>
<keyword evidence="4 7" id="KW-0479">Metal-binding</keyword>
<dbReference type="InterPro" id="IPR020583">
    <property type="entry name" value="Inositol_monoP_metal-BS"/>
</dbReference>
<evidence type="ECO:0000256" key="1">
    <source>
        <dbReference type="ARBA" id="ARBA00001033"/>
    </source>
</evidence>
<evidence type="ECO:0000256" key="7">
    <source>
        <dbReference type="RuleBase" id="RU364068"/>
    </source>
</evidence>
<dbReference type="Gene3D" id="3.40.190.80">
    <property type="match status" value="1"/>
</dbReference>
<proteinExistence type="inferred from homology"/>
<evidence type="ECO:0000256" key="3">
    <source>
        <dbReference type="ARBA" id="ARBA00009759"/>
    </source>
</evidence>
<evidence type="ECO:0000313" key="9">
    <source>
        <dbReference type="Proteomes" id="UP000701702"/>
    </source>
</evidence>
<evidence type="ECO:0000256" key="5">
    <source>
        <dbReference type="ARBA" id="ARBA00022801"/>
    </source>
</evidence>
<dbReference type="SUPFAM" id="SSF56655">
    <property type="entry name" value="Carbohydrate phosphatase"/>
    <property type="match status" value="1"/>
</dbReference>
<dbReference type="EMBL" id="CAJZAF010000037">
    <property type="protein sequence ID" value="CAG9184176.1"/>
    <property type="molecule type" value="Genomic_DNA"/>
</dbReference>
<dbReference type="Gene3D" id="3.30.540.10">
    <property type="entry name" value="Fructose-1,6-Bisphosphatase, subunit A, domain 1"/>
    <property type="match status" value="1"/>
</dbReference>
<comment type="similarity">
    <text evidence="3 7">Belongs to the inositol monophosphatase superfamily.</text>
</comment>
<sequence>MLLASETLAAHMATPYVLLQFVVLSAARAPVREIVRAMAERPAGLERFMHPMLNIAVKAARKAGSIINRASLDVDLVRVSRKQHNDFVTEVDKAAEAAIIEIIRTAYPEHAILAEESGQSWAEGEDQHEYTWVIDPLDGTTNFIHGFPQYAVSIAQLHRGVPSQAVVYDPTRDELFTASKGAGAFLNNRRIRVTRRDKLVDCLIGTGFPFRDLEGVDEYLEIFALMTRSCAGLRRPGAAALDLAYVACGRLDGFFESGLKPWDMAAGMLLITESGGLVGNYAGEARQMEQGEVLAGNPKAFAQMVRLLSPYSLDNAKPAATA</sequence>
<dbReference type="GO" id="GO:0052834">
    <property type="term" value="F:inositol monophosphate phosphatase activity"/>
    <property type="evidence" value="ECO:0007669"/>
    <property type="project" value="UniProtKB-EC"/>
</dbReference>
<reference evidence="8 9" key="1">
    <citation type="submission" date="2021-08" db="EMBL/GenBank/DDBJ databases">
        <authorList>
            <person name="Peeters C."/>
        </authorList>
    </citation>
    <scope>NUCLEOTIDE SEQUENCE [LARGE SCALE GENOMIC DNA]</scope>
    <source>
        <strain evidence="8 9">LMG 23994</strain>
    </source>
</reference>
<dbReference type="PRINTS" id="PR01959">
    <property type="entry name" value="SBIMPHPHTASE"/>
</dbReference>
<dbReference type="PANTHER" id="PTHR20854:SF4">
    <property type="entry name" value="INOSITOL-1-MONOPHOSPHATASE-RELATED"/>
    <property type="match status" value="1"/>
</dbReference>
<evidence type="ECO:0000256" key="4">
    <source>
        <dbReference type="ARBA" id="ARBA00022723"/>
    </source>
</evidence>
<dbReference type="Proteomes" id="UP000701702">
    <property type="component" value="Unassembled WGS sequence"/>
</dbReference>
<dbReference type="EC" id="3.1.3.25" evidence="7"/>
<keyword evidence="6 7" id="KW-0460">Magnesium</keyword>
<accession>A0ABN7ZHK2</accession>
<comment type="catalytic activity">
    <reaction evidence="1 7">
        <text>a myo-inositol phosphate + H2O = myo-inositol + phosphate</text>
        <dbReference type="Rhea" id="RHEA:24056"/>
        <dbReference type="ChEBI" id="CHEBI:15377"/>
        <dbReference type="ChEBI" id="CHEBI:17268"/>
        <dbReference type="ChEBI" id="CHEBI:43474"/>
        <dbReference type="ChEBI" id="CHEBI:84139"/>
        <dbReference type="EC" id="3.1.3.25"/>
    </reaction>
</comment>
<comment type="caution">
    <text evidence="8">The sequence shown here is derived from an EMBL/GenBank/DDBJ whole genome shotgun (WGS) entry which is preliminary data.</text>
</comment>
<dbReference type="InterPro" id="IPR020550">
    <property type="entry name" value="Inositol_monophosphatase_CS"/>
</dbReference>
<dbReference type="Pfam" id="PF00459">
    <property type="entry name" value="Inositol_P"/>
    <property type="match status" value="1"/>
</dbReference>
<keyword evidence="9" id="KW-1185">Reference proteome</keyword>
<evidence type="ECO:0000256" key="2">
    <source>
        <dbReference type="ARBA" id="ARBA00001946"/>
    </source>
</evidence>
<keyword evidence="5 7" id="KW-0378">Hydrolase</keyword>
<dbReference type="PROSITE" id="PS00630">
    <property type="entry name" value="IMP_2"/>
    <property type="match status" value="1"/>
</dbReference>
<dbReference type="InterPro" id="IPR033942">
    <property type="entry name" value="IMPase"/>
</dbReference>
<dbReference type="InterPro" id="IPR000760">
    <property type="entry name" value="Inositol_monophosphatase-like"/>
</dbReference>
<dbReference type="PANTHER" id="PTHR20854">
    <property type="entry name" value="INOSITOL MONOPHOSPHATASE"/>
    <property type="match status" value="1"/>
</dbReference>
<dbReference type="CDD" id="cd01639">
    <property type="entry name" value="IMPase"/>
    <property type="match status" value="1"/>
</dbReference>
<comment type="cofactor">
    <cofactor evidence="2 7">
        <name>Mg(2+)</name>
        <dbReference type="ChEBI" id="CHEBI:18420"/>
    </cofactor>
</comment>